<dbReference type="GO" id="GO:0050909">
    <property type="term" value="P:sensory perception of taste"/>
    <property type="evidence" value="ECO:0007669"/>
    <property type="project" value="InterPro"/>
</dbReference>
<evidence type="ECO:0000256" key="6">
    <source>
        <dbReference type="ARBA" id="ARBA00023170"/>
    </source>
</evidence>
<protein>
    <recommendedName>
        <fullName evidence="8">Gustatory receptor</fullName>
    </recommendedName>
</protein>
<organism evidence="9 10">
    <name type="scientific">Drosophila albomicans</name>
    <name type="common">Fruit fly</name>
    <dbReference type="NCBI Taxonomy" id="7291"/>
    <lineage>
        <taxon>Eukaryota</taxon>
        <taxon>Metazoa</taxon>
        <taxon>Ecdysozoa</taxon>
        <taxon>Arthropoda</taxon>
        <taxon>Hexapoda</taxon>
        <taxon>Insecta</taxon>
        <taxon>Pterygota</taxon>
        <taxon>Neoptera</taxon>
        <taxon>Endopterygota</taxon>
        <taxon>Diptera</taxon>
        <taxon>Brachycera</taxon>
        <taxon>Muscomorpha</taxon>
        <taxon>Ephydroidea</taxon>
        <taxon>Drosophilidae</taxon>
        <taxon>Drosophila</taxon>
    </lineage>
</organism>
<dbReference type="PANTHER" id="PTHR21143">
    <property type="entry name" value="INVERTEBRATE GUSTATORY RECEPTOR"/>
    <property type="match status" value="1"/>
</dbReference>
<dbReference type="Pfam" id="PF08395">
    <property type="entry name" value="7tm_7"/>
    <property type="match status" value="2"/>
</dbReference>
<accession>A0A9C6SZ65</accession>
<dbReference type="GO" id="GO:0008049">
    <property type="term" value="P:male courtship behavior"/>
    <property type="evidence" value="ECO:0007669"/>
    <property type="project" value="TreeGrafter"/>
</dbReference>
<comment type="caution">
    <text evidence="8">Lacks conserved residue(s) required for the propagation of feature annotation.</text>
</comment>
<evidence type="ECO:0000256" key="4">
    <source>
        <dbReference type="ARBA" id="ARBA00022989"/>
    </source>
</evidence>
<comment type="similarity">
    <text evidence="8">Belongs to the insect chemoreceptor superfamily. Gustatory receptor (GR) family.</text>
</comment>
<feature type="transmembrane region" description="Helical" evidence="8">
    <location>
        <begin position="39"/>
        <end position="57"/>
    </location>
</feature>
<dbReference type="GO" id="GO:0007165">
    <property type="term" value="P:signal transduction"/>
    <property type="evidence" value="ECO:0007669"/>
    <property type="project" value="UniProtKB-KW"/>
</dbReference>
<reference evidence="10" key="1">
    <citation type="submission" date="2025-08" db="UniProtKB">
        <authorList>
            <consortium name="RefSeq"/>
        </authorList>
    </citation>
    <scope>IDENTIFICATION</scope>
    <source>
        <strain evidence="10">15112-1751.03</strain>
        <tissue evidence="10">Whole Adult</tissue>
    </source>
</reference>
<comment type="subcellular location">
    <subcellularLocation>
        <location evidence="1 8">Cell membrane</location>
        <topology evidence="1 8">Multi-pass membrane protein</topology>
    </subcellularLocation>
</comment>
<evidence type="ECO:0000256" key="1">
    <source>
        <dbReference type="ARBA" id="ARBA00004651"/>
    </source>
</evidence>
<dbReference type="InterPro" id="IPR013604">
    <property type="entry name" value="7TM_chemorcpt"/>
</dbReference>
<evidence type="ECO:0000256" key="3">
    <source>
        <dbReference type="ARBA" id="ARBA00022692"/>
    </source>
</evidence>
<dbReference type="OrthoDB" id="6478931at2759"/>
<keyword evidence="6 8" id="KW-0675">Receptor</keyword>
<evidence type="ECO:0000313" key="10">
    <source>
        <dbReference type="RefSeq" id="XP_051864444.1"/>
    </source>
</evidence>
<evidence type="ECO:0000256" key="8">
    <source>
        <dbReference type="RuleBase" id="RU363108"/>
    </source>
</evidence>
<feature type="transmembrane region" description="Helical" evidence="8">
    <location>
        <begin position="250"/>
        <end position="269"/>
    </location>
</feature>
<keyword evidence="7 8" id="KW-0807">Transducer</keyword>
<feature type="transmembrane region" description="Helical" evidence="8">
    <location>
        <begin position="166"/>
        <end position="193"/>
    </location>
</feature>
<dbReference type="GO" id="GO:0030424">
    <property type="term" value="C:axon"/>
    <property type="evidence" value="ECO:0007669"/>
    <property type="project" value="TreeGrafter"/>
</dbReference>
<evidence type="ECO:0000256" key="5">
    <source>
        <dbReference type="ARBA" id="ARBA00023136"/>
    </source>
</evidence>
<feature type="transmembrane region" description="Helical" evidence="8">
    <location>
        <begin position="353"/>
        <end position="374"/>
    </location>
</feature>
<feature type="transmembrane region" description="Helical" evidence="8">
    <location>
        <begin position="140"/>
        <end position="160"/>
    </location>
</feature>
<name>A0A9C6SZ65_DROAB</name>
<dbReference type="GO" id="GO:0007635">
    <property type="term" value="P:chemosensory behavior"/>
    <property type="evidence" value="ECO:0007669"/>
    <property type="project" value="TreeGrafter"/>
</dbReference>
<keyword evidence="2 8" id="KW-1003">Cell membrane</keyword>
<keyword evidence="5 8" id="KW-0472">Membrane</keyword>
<proteinExistence type="inferred from homology"/>
<dbReference type="Proteomes" id="UP000515160">
    <property type="component" value="Chromosome X"/>
</dbReference>
<keyword evidence="4 8" id="KW-1133">Transmembrane helix</keyword>
<dbReference type="GeneID" id="117577719"/>
<dbReference type="GO" id="GO:0043025">
    <property type="term" value="C:neuronal cell body"/>
    <property type="evidence" value="ECO:0007669"/>
    <property type="project" value="TreeGrafter"/>
</dbReference>
<dbReference type="CTD" id="31093"/>
<feature type="transmembrane region" description="Helical" evidence="8">
    <location>
        <begin position="394"/>
        <end position="413"/>
    </location>
</feature>
<dbReference type="PANTHER" id="PTHR21143:SF104">
    <property type="entry name" value="GUSTATORY RECEPTOR 8A-RELATED"/>
    <property type="match status" value="1"/>
</dbReference>
<evidence type="ECO:0000256" key="7">
    <source>
        <dbReference type="ARBA" id="ARBA00023224"/>
    </source>
</evidence>
<dbReference type="RefSeq" id="XP_051864444.1">
    <property type="nucleotide sequence ID" value="XM_052008484.1"/>
</dbReference>
<keyword evidence="3 8" id="KW-0812">Transmembrane</keyword>
<sequence length="427" mass="49275">MDILDAIAPLLRVSQLCNLWQWRVDPSARLLQRSRWLELYSLVILFVSSGYLLYGLFDESRDESDEGGNETSNIGHTVDYIQLVGIRVAHITSLLEALWQRQTQQRFFAQLREIDRDFASMLHIDVDNAKLRQQMTRRGLWMLAGYIISQSFIIVTKMFSPDHKFPIYWICYLLPLLVCGLRYFQIYTAVLIVHQRLELLHKLLESLQLNEADPQKPYACMCIKEALQMQVAAAACMQRLITARILYQRLWLLVGLLNRCYGLSMLFNLGNDFLAITSNCYWIFLNFRQFAASPYDFMQILGSTLWTTPHLGNVLALALMCERAAYFTTRLALSLHHIRVDLQNDSHNALVSFNFYCLLPFLLLLLLQITQFSLQLLHQRLCFSAAGFFNVDCTLLYTIVGATTTYLIILIQFHMSEISFSNASDGA</sequence>
<comment type="function">
    <text evidence="8">Gustatory receptor which mediates acceptance or avoidance behavior, depending on its substrates.</text>
</comment>
<gene>
    <name evidence="10" type="primary">LOC117577719</name>
</gene>
<dbReference type="GO" id="GO:0005886">
    <property type="term" value="C:plasma membrane"/>
    <property type="evidence" value="ECO:0007669"/>
    <property type="project" value="UniProtKB-SubCell"/>
</dbReference>
<dbReference type="GO" id="GO:0030425">
    <property type="term" value="C:dendrite"/>
    <property type="evidence" value="ECO:0007669"/>
    <property type="project" value="TreeGrafter"/>
</dbReference>
<evidence type="ECO:0000256" key="2">
    <source>
        <dbReference type="ARBA" id="ARBA00022475"/>
    </source>
</evidence>
<dbReference type="AlphaFoldDB" id="A0A9C6SZ65"/>
<keyword evidence="9" id="KW-1185">Reference proteome</keyword>
<evidence type="ECO:0000313" key="9">
    <source>
        <dbReference type="Proteomes" id="UP000515160"/>
    </source>
</evidence>